<dbReference type="Proteomes" id="UP000179106">
    <property type="component" value="Unassembled WGS sequence"/>
</dbReference>
<gene>
    <name evidence="3" type="ORF">A3B25_03275</name>
</gene>
<dbReference type="InterPro" id="IPR009014">
    <property type="entry name" value="Transketo_C/PFOR_II"/>
</dbReference>
<proteinExistence type="predicted"/>
<dbReference type="GO" id="GO:0007584">
    <property type="term" value="P:response to nutrient"/>
    <property type="evidence" value="ECO:0007669"/>
    <property type="project" value="TreeGrafter"/>
</dbReference>
<comment type="cofactor">
    <cofactor evidence="1">
        <name>thiamine diphosphate</name>
        <dbReference type="ChEBI" id="CHEBI:58937"/>
    </cofactor>
</comment>
<dbReference type="InterPro" id="IPR029061">
    <property type="entry name" value="THDP-binding"/>
</dbReference>
<dbReference type="SUPFAM" id="SSF52922">
    <property type="entry name" value="TK C-terminal domain-like"/>
    <property type="match status" value="1"/>
</dbReference>
<name>A0A1G2GT50_9BACT</name>
<dbReference type="SUPFAM" id="SSF52518">
    <property type="entry name" value="Thiamin diphosphate-binding fold (THDP-binding)"/>
    <property type="match status" value="1"/>
</dbReference>
<evidence type="ECO:0000256" key="1">
    <source>
        <dbReference type="ARBA" id="ARBA00001964"/>
    </source>
</evidence>
<dbReference type="PANTHER" id="PTHR42980:SF1">
    <property type="entry name" value="2-OXOISOVALERATE DEHYDROGENASE SUBUNIT BETA, MITOCHONDRIAL"/>
    <property type="match status" value="1"/>
</dbReference>
<dbReference type="AlphaFoldDB" id="A0A1G2GT50"/>
<comment type="caution">
    <text evidence="3">The sequence shown here is derived from an EMBL/GenBank/DDBJ whole genome shotgun (WGS) entry which is preliminary data.</text>
</comment>
<evidence type="ECO:0000313" key="3">
    <source>
        <dbReference type="EMBL" id="OGZ53131.1"/>
    </source>
</evidence>
<evidence type="ECO:0008006" key="5">
    <source>
        <dbReference type="Google" id="ProtNLM"/>
    </source>
</evidence>
<evidence type="ECO:0000256" key="2">
    <source>
        <dbReference type="ARBA" id="ARBA00023002"/>
    </source>
</evidence>
<organism evidence="3 4">
    <name type="scientific">Candidatus Ryanbacteria bacterium RIFCSPLOWO2_01_FULL_48_26</name>
    <dbReference type="NCBI Taxonomy" id="1802126"/>
    <lineage>
        <taxon>Bacteria</taxon>
        <taxon>Candidatus Ryaniibacteriota</taxon>
    </lineage>
</organism>
<protein>
    <recommendedName>
        <fullName evidence="5">Transketolase-like pyrimidine-binding domain-containing protein</fullName>
    </recommendedName>
</protein>
<reference evidence="3 4" key="1">
    <citation type="journal article" date="2016" name="Nat. Commun.">
        <title>Thousands of microbial genomes shed light on interconnected biogeochemical processes in an aquifer system.</title>
        <authorList>
            <person name="Anantharaman K."/>
            <person name="Brown C.T."/>
            <person name="Hug L.A."/>
            <person name="Sharon I."/>
            <person name="Castelle C.J."/>
            <person name="Probst A.J."/>
            <person name="Thomas B.C."/>
            <person name="Singh A."/>
            <person name="Wilkins M.J."/>
            <person name="Karaoz U."/>
            <person name="Brodie E.L."/>
            <person name="Williams K.H."/>
            <person name="Hubbard S.S."/>
            <person name="Banfield J.F."/>
        </authorList>
    </citation>
    <scope>NUCLEOTIDE SEQUENCE [LARGE SCALE GENOMIC DNA]</scope>
</reference>
<dbReference type="Gene3D" id="3.40.50.970">
    <property type="match status" value="1"/>
</dbReference>
<keyword evidence="2" id="KW-0560">Oxidoreductase</keyword>
<dbReference type="EMBL" id="MHNW01000029">
    <property type="protein sequence ID" value="OGZ53131.1"/>
    <property type="molecule type" value="Genomic_DNA"/>
</dbReference>
<dbReference type="PANTHER" id="PTHR42980">
    <property type="entry name" value="2-OXOISOVALERATE DEHYDROGENASE SUBUNIT BETA-RELATED"/>
    <property type="match status" value="1"/>
</dbReference>
<dbReference type="STRING" id="1802126.A3B25_03275"/>
<evidence type="ECO:0000313" key="4">
    <source>
        <dbReference type="Proteomes" id="UP000179106"/>
    </source>
</evidence>
<dbReference type="Gene3D" id="3.40.50.920">
    <property type="match status" value="1"/>
</dbReference>
<dbReference type="GO" id="GO:0009083">
    <property type="term" value="P:branched-chain amino acid catabolic process"/>
    <property type="evidence" value="ECO:0007669"/>
    <property type="project" value="TreeGrafter"/>
</dbReference>
<dbReference type="GO" id="GO:0016491">
    <property type="term" value="F:oxidoreductase activity"/>
    <property type="evidence" value="ECO:0007669"/>
    <property type="project" value="UniProtKB-KW"/>
</dbReference>
<sequence length="313" mass="34883">MKYIQYINELIVKKTASTERLVLFGQNIAAGSNISGLTKNLAVGQGGLIINTPNSESTLAGLGFGMMLDGTSSIFFMKQLDFLLLGIDQLVDTYNFVRRKTPAASYTIVCVVSDLGWHGLQSSFNNFGDMCSIARISGFNITNRKDAEEIINTHLVSPGFRIICVSQRLFPKEILDVETIFINRGKTLFQYKQGKRATIACFNLAFPQGLELHNKLKEKGIDASLFSVNAATPIRWDEIIADVQKTKKLVVIDDSKSENLSCDNLLVAAYEKCKMDHVIALKRDIKGNEWLSPNADELEINYDEIVRTLSKQN</sequence>
<accession>A0A1G2GT50</accession>